<evidence type="ECO:0000256" key="1">
    <source>
        <dbReference type="ARBA" id="ARBA00004496"/>
    </source>
</evidence>
<dbReference type="PANTHER" id="PTHR35794">
    <property type="entry name" value="CELL DIVISION PROTEIN DIVIVA"/>
    <property type="match status" value="1"/>
</dbReference>
<protein>
    <recommendedName>
        <fullName evidence="3">Cell wall synthesis protein Wag31</fullName>
    </recommendedName>
    <alternativeName>
        <fullName evidence="8">Antigen 84</fullName>
    </alternativeName>
</protein>
<name>A0A2B7JW90_CUTAC</name>
<feature type="region of interest" description="Disordered" evidence="9">
    <location>
        <begin position="335"/>
        <end position="361"/>
    </location>
</feature>
<dbReference type="GO" id="GO:0005737">
    <property type="term" value="C:cytoplasm"/>
    <property type="evidence" value="ECO:0007669"/>
    <property type="project" value="UniProtKB-SubCell"/>
</dbReference>
<dbReference type="InterPro" id="IPR007793">
    <property type="entry name" value="DivIVA_fam"/>
</dbReference>
<dbReference type="RefSeq" id="WP_002515284.1">
    <property type="nucleotide sequence ID" value="NZ_AP019664.1"/>
</dbReference>
<reference evidence="10 13" key="2">
    <citation type="submission" date="2018-08" db="EMBL/GenBank/DDBJ databases">
        <title>Genome sequencing of Cutibacterium acnes KCOM 1315.</title>
        <authorList>
            <person name="Kook J.-K."/>
            <person name="Park S.-N."/>
            <person name="Lim Y.K."/>
        </authorList>
    </citation>
    <scope>NUCLEOTIDE SEQUENCE [LARGE SCALE GENOMIC DNA]</scope>
    <source>
        <strain evidence="10 13">KCOM 1315</strain>
    </source>
</reference>
<feature type="region of interest" description="Disordered" evidence="9">
    <location>
        <begin position="84"/>
        <end position="116"/>
    </location>
</feature>
<evidence type="ECO:0000313" key="13">
    <source>
        <dbReference type="Proteomes" id="UP000256621"/>
    </source>
</evidence>
<dbReference type="GeneID" id="92856751"/>
<dbReference type="NCBIfam" id="TIGR03544">
    <property type="entry name" value="DivI1A_domain"/>
    <property type="match status" value="1"/>
</dbReference>
<evidence type="ECO:0000256" key="7">
    <source>
        <dbReference type="ARBA" id="ARBA00023306"/>
    </source>
</evidence>
<reference evidence="11 12" key="1">
    <citation type="submission" date="2017-02" db="EMBL/GenBank/DDBJ databases">
        <title>Prevalence of linear plasmids in Cutibacterium acnes isolates obtained from cancerous prostatic tissue.</title>
        <authorList>
            <person name="Davidsson S."/>
            <person name="Bruggemann H."/>
        </authorList>
    </citation>
    <scope>NUCLEOTIDE SEQUENCE [LARGE SCALE GENOMIC DNA]</scope>
    <source>
        <strain evidence="11 12">11-78</strain>
    </source>
</reference>
<organism evidence="11 12">
    <name type="scientific">Cutibacterium acnes</name>
    <name type="common">Propionibacterium acnes</name>
    <dbReference type="NCBI Taxonomy" id="1747"/>
    <lineage>
        <taxon>Bacteria</taxon>
        <taxon>Bacillati</taxon>
        <taxon>Actinomycetota</taxon>
        <taxon>Actinomycetes</taxon>
        <taxon>Propionibacteriales</taxon>
        <taxon>Propionibacteriaceae</taxon>
        <taxon>Cutibacterium</taxon>
    </lineage>
</organism>
<evidence type="ECO:0000256" key="9">
    <source>
        <dbReference type="SAM" id="MobiDB-lite"/>
    </source>
</evidence>
<keyword evidence="7" id="KW-0131">Cell cycle</keyword>
<evidence type="ECO:0000313" key="12">
    <source>
        <dbReference type="Proteomes" id="UP000226191"/>
    </source>
</evidence>
<evidence type="ECO:0000313" key="11">
    <source>
        <dbReference type="EMBL" id="PGF36280.1"/>
    </source>
</evidence>
<feature type="compositionally biased region" description="Polar residues" evidence="9">
    <location>
        <begin position="86"/>
        <end position="95"/>
    </location>
</feature>
<feature type="region of interest" description="Disordered" evidence="9">
    <location>
        <begin position="249"/>
        <end position="271"/>
    </location>
</feature>
<dbReference type="GO" id="GO:0051301">
    <property type="term" value="P:cell division"/>
    <property type="evidence" value="ECO:0007669"/>
    <property type="project" value="UniProtKB-KW"/>
</dbReference>
<proteinExistence type="inferred from homology"/>
<keyword evidence="6" id="KW-0175">Coiled coil</keyword>
<sequence>MTLTLEEVRKVRFPMVKRPGEGYRAIEVDDFVDKVEAAFMTLTDENERLKAQVEALRSGEPGEQRPDQDLLNENEHLRAQVEELRSQQNGRSVNSGEVDRAKAAQQDAEKRARQLEQERVSLQSQIEELRQAARRPGQDIDPAEVARLRSENERLGAQLRDAQSLAARSRTSSVAQQPATTDDGVRKLVVTTSAEASPAVVRMVELALADAERVVHEAESEAGRKVQAAETKAHELTVDAQTRAERIESSARVNAEKLTSDAKSNADRVNADAQTRRTELFRELEAERDNLAGRVDHLRSFEASYREALTSHLRAQADNLDQGVFEPAELPELLKSENRVAPGGSSTPRLDALIGRGQQQN</sequence>
<evidence type="ECO:0000256" key="6">
    <source>
        <dbReference type="ARBA" id="ARBA00023054"/>
    </source>
</evidence>
<dbReference type="PANTHER" id="PTHR35794:SF2">
    <property type="entry name" value="CELL DIVISION PROTEIN DIVIVA"/>
    <property type="match status" value="1"/>
</dbReference>
<dbReference type="Proteomes" id="UP000256621">
    <property type="component" value="Chromosome"/>
</dbReference>
<dbReference type="EMBL" id="CP031442">
    <property type="protein sequence ID" value="AXM06361.1"/>
    <property type="molecule type" value="Genomic_DNA"/>
</dbReference>
<evidence type="ECO:0000256" key="5">
    <source>
        <dbReference type="ARBA" id="ARBA00022618"/>
    </source>
</evidence>
<dbReference type="EMBL" id="MVCE01000001">
    <property type="protein sequence ID" value="PGF36280.1"/>
    <property type="molecule type" value="Genomic_DNA"/>
</dbReference>
<comment type="subcellular location">
    <subcellularLocation>
        <location evidence="1">Cytoplasm</location>
    </subcellularLocation>
</comment>
<dbReference type="OrthoDB" id="9815492at2"/>
<dbReference type="AlphaFoldDB" id="A0A2B7JW90"/>
<accession>A0A2B7JW90</accession>
<dbReference type="Proteomes" id="UP000226191">
    <property type="component" value="Unassembled WGS sequence"/>
</dbReference>
<dbReference type="Gene3D" id="6.10.250.660">
    <property type="match status" value="1"/>
</dbReference>
<gene>
    <name evidence="11" type="ORF">B1B09_01120</name>
    <name evidence="10" type="ORF">DXN06_03780</name>
</gene>
<evidence type="ECO:0000256" key="2">
    <source>
        <dbReference type="ARBA" id="ARBA00009008"/>
    </source>
</evidence>
<dbReference type="InterPro" id="IPR019933">
    <property type="entry name" value="DivIVA_domain"/>
</dbReference>
<evidence type="ECO:0000313" key="10">
    <source>
        <dbReference type="EMBL" id="AXM06361.1"/>
    </source>
</evidence>
<evidence type="ECO:0000256" key="8">
    <source>
        <dbReference type="ARBA" id="ARBA00031737"/>
    </source>
</evidence>
<keyword evidence="5 11" id="KW-0132">Cell division</keyword>
<keyword evidence="4" id="KW-0963">Cytoplasm</keyword>
<comment type="similarity">
    <text evidence="2">Belongs to the DivIVA family.</text>
</comment>
<feature type="compositionally biased region" description="Basic and acidic residues" evidence="9">
    <location>
        <begin position="97"/>
        <end position="116"/>
    </location>
</feature>
<evidence type="ECO:0000256" key="3">
    <source>
        <dbReference type="ARBA" id="ARBA00018787"/>
    </source>
</evidence>
<evidence type="ECO:0000256" key="4">
    <source>
        <dbReference type="ARBA" id="ARBA00022490"/>
    </source>
</evidence>